<keyword evidence="4" id="KW-1185">Reference proteome</keyword>
<keyword evidence="1" id="KW-0812">Transmembrane</keyword>
<dbReference type="EMBL" id="CM000842">
    <property type="protein sequence ID" value="KRH38859.1"/>
    <property type="molecule type" value="Genomic_DNA"/>
</dbReference>
<dbReference type="HOGENOM" id="CLU_2296762_0_0_1"/>
<sequence length="101" mass="11913">MMIPNQPKYQDNSLKKQFMLPCLTLMSLLFVLSTRCKKVRAPKHLIKCSRIFTLCRLMLLLFLVIFKCIYYIYCKMQAILALCAAKRTFGIVVRQKNNFIK</sequence>
<feature type="transmembrane region" description="Helical" evidence="1">
    <location>
        <begin position="54"/>
        <end position="73"/>
    </location>
</feature>
<evidence type="ECO:0000313" key="4">
    <source>
        <dbReference type="Proteomes" id="UP000008827"/>
    </source>
</evidence>
<keyword evidence="1" id="KW-1133">Transmembrane helix</keyword>
<evidence type="ECO:0000313" key="3">
    <source>
        <dbReference type="EnsemblPlants" id="KRH38859"/>
    </source>
</evidence>
<accession>K7LE95</accession>
<proteinExistence type="predicted"/>
<dbReference type="Gramene" id="KRH38859">
    <property type="protein sequence ID" value="KRH38859"/>
    <property type="gene ID" value="GLYMA_09G162900"/>
</dbReference>
<name>K7LE95_SOYBN</name>
<gene>
    <name evidence="2" type="ORF">GLYMA_09G162900</name>
</gene>
<keyword evidence="1" id="KW-0472">Membrane</keyword>
<protein>
    <submittedName>
        <fullName evidence="2 3">Uncharacterized protein</fullName>
    </submittedName>
</protein>
<reference evidence="3" key="2">
    <citation type="submission" date="2018-02" db="UniProtKB">
        <authorList>
            <consortium name="EnsemblPlants"/>
        </authorList>
    </citation>
    <scope>IDENTIFICATION</scope>
    <source>
        <strain evidence="3">Williams 82</strain>
    </source>
</reference>
<reference evidence="2" key="3">
    <citation type="submission" date="2018-07" db="EMBL/GenBank/DDBJ databases">
        <title>WGS assembly of Glycine max.</title>
        <authorList>
            <person name="Schmutz J."/>
            <person name="Cannon S."/>
            <person name="Schlueter J."/>
            <person name="Ma J."/>
            <person name="Mitros T."/>
            <person name="Nelson W."/>
            <person name="Hyten D."/>
            <person name="Song Q."/>
            <person name="Thelen J."/>
            <person name="Cheng J."/>
            <person name="Xu D."/>
            <person name="Hellsten U."/>
            <person name="May G."/>
            <person name="Yu Y."/>
            <person name="Sakurai T."/>
            <person name="Umezawa T."/>
            <person name="Bhattacharyya M."/>
            <person name="Sandhu D."/>
            <person name="Valliyodan B."/>
            <person name="Lindquist E."/>
            <person name="Peto M."/>
            <person name="Grant D."/>
            <person name="Shu S."/>
            <person name="Goodstein D."/>
            <person name="Barry K."/>
            <person name="Futrell-Griggs M."/>
            <person name="Abernathy B."/>
            <person name="Du J."/>
            <person name="Tian Z."/>
            <person name="Zhu L."/>
            <person name="Gill N."/>
            <person name="Joshi T."/>
            <person name="Libault M."/>
            <person name="Sethuraman A."/>
            <person name="Zhang X."/>
            <person name="Shinozaki K."/>
            <person name="Nguyen H."/>
            <person name="Wing R."/>
            <person name="Cregan P."/>
            <person name="Specht J."/>
            <person name="Grimwood J."/>
            <person name="Rokhsar D."/>
            <person name="Stacey G."/>
            <person name="Shoemaker R."/>
            <person name="Jackson S."/>
        </authorList>
    </citation>
    <scope>NUCLEOTIDE SEQUENCE</scope>
    <source>
        <tissue evidence="2">Callus</tissue>
    </source>
</reference>
<dbReference type="EnsemblPlants" id="KRH38859">
    <property type="protein sequence ID" value="KRH38859"/>
    <property type="gene ID" value="GLYMA_09G162900"/>
</dbReference>
<reference evidence="2 3" key="1">
    <citation type="journal article" date="2010" name="Nature">
        <title>Genome sequence of the palaeopolyploid soybean.</title>
        <authorList>
            <person name="Schmutz J."/>
            <person name="Cannon S.B."/>
            <person name="Schlueter J."/>
            <person name="Ma J."/>
            <person name="Mitros T."/>
            <person name="Nelson W."/>
            <person name="Hyten D.L."/>
            <person name="Song Q."/>
            <person name="Thelen J.J."/>
            <person name="Cheng J."/>
            <person name="Xu D."/>
            <person name="Hellsten U."/>
            <person name="May G.D."/>
            <person name="Yu Y."/>
            <person name="Sakurai T."/>
            <person name="Umezawa T."/>
            <person name="Bhattacharyya M.K."/>
            <person name="Sandhu D."/>
            <person name="Valliyodan B."/>
            <person name="Lindquist E."/>
            <person name="Peto M."/>
            <person name="Grant D."/>
            <person name="Shu S."/>
            <person name="Goodstein D."/>
            <person name="Barry K."/>
            <person name="Futrell-Griggs M."/>
            <person name="Abernathy B."/>
            <person name="Du J."/>
            <person name="Tian Z."/>
            <person name="Zhu L."/>
            <person name="Gill N."/>
            <person name="Joshi T."/>
            <person name="Libault M."/>
            <person name="Sethuraman A."/>
            <person name="Zhang X.-C."/>
            <person name="Shinozaki K."/>
            <person name="Nguyen H.T."/>
            <person name="Wing R.A."/>
            <person name="Cregan P."/>
            <person name="Specht J."/>
            <person name="Grimwood J."/>
            <person name="Rokhsar D."/>
            <person name="Stacey G."/>
            <person name="Shoemaker R.C."/>
            <person name="Jackson S.A."/>
        </authorList>
    </citation>
    <scope>NUCLEOTIDE SEQUENCE [LARGE SCALE GENOMIC DNA]</scope>
    <source>
        <strain evidence="3">cv. Williams 82</strain>
        <tissue evidence="2">Callus</tissue>
    </source>
</reference>
<dbReference type="Proteomes" id="UP000008827">
    <property type="component" value="Chromosome 9"/>
</dbReference>
<feature type="transmembrane region" description="Helical" evidence="1">
    <location>
        <begin position="18"/>
        <end position="34"/>
    </location>
</feature>
<organism evidence="2">
    <name type="scientific">Glycine max</name>
    <name type="common">Soybean</name>
    <name type="synonym">Glycine hispida</name>
    <dbReference type="NCBI Taxonomy" id="3847"/>
    <lineage>
        <taxon>Eukaryota</taxon>
        <taxon>Viridiplantae</taxon>
        <taxon>Streptophyta</taxon>
        <taxon>Embryophyta</taxon>
        <taxon>Tracheophyta</taxon>
        <taxon>Spermatophyta</taxon>
        <taxon>Magnoliopsida</taxon>
        <taxon>eudicotyledons</taxon>
        <taxon>Gunneridae</taxon>
        <taxon>Pentapetalae</taxon>
        <taxon>rosids</taxon>
        <taxon>fabids</taxon>
        <taxon>Fabales</taxon>
        <taxon>Fabaceae</taxon>
        <taxon>Papilionoideae</taxon>
        <taxon>50 kb inversion clade</taxon>
        <taxon>NPAAA clade</taxon>
        <taxon>indigoferoid/millettioid clade</taxon>
        <taxon>Phaseoleae</taxon>
        <taxon>Glycine</taxon>
        <taxon>Glycine subgen. Soja</taxon>
    </lineage>
</organism>
<dbReference type="PaxDb" id="3847-GLYMA09G29261.1"/>
<evidence type="ECO:0000313" key="2">
    <source>
        <dbReference type="EMBL" id="KRH38859.1"/>
    </source>
</evidence>
<evidence type="ECO:0000256" key="1">
    <source>
        <dbReference type="SAM" id="Phobius"/>
    </source>
</evidence>
<dbReference type="InParanoid" id="K7LE95"/>
<dbReference type="SMR" id="K7LE95"/>
<dbReference type="AlphaFoldDB" id="K7LE95"/>